<organism evidence="1">
    <name type="scientific">marine sediment metagenome</name>
    <dbReference type="NCBI Taxonomy" id="412755"/>
    <lineage>
        <taxon>unclassified sequences</taxon>
        <taxon>metagenomes</taxon>
        <taxon>ecological metagenomes</taxon>
    </lineage>
</organism>
<gene>
    <name evidence="1" type="ORF">S01H4_08488</name>
</gene>
<evidence type="ECO:0000313" key="1">
    <source>
        <dbReference type="EMBL" id="GAG70041.1"/>
    </source>
</evidence>
<sequence>MICLIFCDLLEEQLEKEREEEKAIRERNRYLLGECLKQAHDAYGKFWDSECEILGRKKGCLLPSWNAERVDKSYKEKRDDCFRIYPQD</sequence>
<dbReference type="EMBL" id="BART01002919">
    <property type="protein sequence ID" value="GAG70041.1"/>
    <property type="molecule type" value="Genomic_DNA"/>
</dbReference>
<reference evidence="1" key="1">
    <citation type="journal article" date="2014" name="Front. Microbiol.">
        <title>High frequency of phylogenetically diverse reductive dehalogenase-homologous genes in deep subseafloor sedimentary metagenomes.</title>
        <authorList>
            <person name="Kawai M."/>
            <person name="Futagami T."/>
            <person name="Toyoda A."/>
            <person name="Takaki Y."/>
            <person name="Nishi S."/>
            <person name="Hori S."/>
            <person name="Arai W."/>
            <person name="Tsubouchi T."/>
            <person name="Morono Y."/>
            <person name="Uchiyama I."/>
            <person name="Ito T."/>
            <person name="Fujiyama A."/>
            <person name="Inagaki F."/>
            <person name="Takami H."/>
        </authorList>
    </citation>
    <scope>NUCLEOTIDE SEQUENCE</scope>
    <source>
        <strain evidence="1">Expedition CK06-06</strain>
    </source>
</reference>
<name>X1BDH8_9ZZZZ</name>
<protein>
    <submittedName>
        <fullName evidence="1">Uncharacterized protein</fullName>
    </submittedName>
</protein>
<accession>X1BDH8</accession>
<dbReference type="AlphaFoldDB" id="X1BDH8"/>
<comment type="caution">
    <text evidence="1">The sequence shown here is derived from an EMBL/GenBank/DDBJ whole genome shotgun (WGS) entry which is preliminary data.</text>
</comment>
<proteinExistence type="predicted"/>